<dbReference type="InterPro" id="IPR027417">
    <property type="entry name" value="P-loop_NTPase"/>
</dbReference>
<dbReference type="Gene3D" id="3.40.50.300">
    <property type="entry name" value="P-loop containing nucleotide triphosphate hydrolases"/>
    <property type="match status" value="1"/>
</dbReference>
<sequence length="544" mass="63895">MNVNALQTDKQIPIKLPEICAPRQELLRCFDKASEKRFIYIHAPGGCGKTVSTLLWLQKSGYHPIWLGLDIYDNTPAAFYRFFCSSLFSVMPQNESLARIIMESSFNDSPIEYTIEIISRFAFDDRKYALVLDDFYFITNEEILKSLIYIVKRLPLSITVVILSRNELPVYFLPLSDSGKIAFINASELSFKSEEIRRFFSSYGRFITREEAERAFSLTEGWAIAVSALALSGKITADHKLDGGLLDEYIKTQIWDKLDKNLRLFLFKTSIVDEFTVKLCERLTQNPDTEQILNMLCDGNMFISKQNDTFRYHHLFLDFLRREADTNIDVRYDAQYRIAAEYYLDEGKYFDALRYFVKTDNSKGTATALYHFWNSTGKSSSELSRISFINELPAIFLEQNPYLYISCAWYALFFSNVSDFFFHLDKLYERIQDIISEYGMFVESMLFLFTIDHRYTFTQQLAKLPKDKEITVNEQSVPKSQCQYFPFYHRTHRDYSYYALNTEEHFTEFRHVFFMMLGSYYQIIESGVRAGLLYEKNQLKLHFP</sequence>
<dbReference type="SUPFAM" id="SSF52540">
    <property type="entry name" value="P-loop containing nucleoside triphosphate hydrolases"/>
    <property type="match status" value="1"/>
</dbReference>
<comment type="caution">
    <text evidence="2">The sequence shown here is derived from an EMBL/GenBank/DDBJ whole genome shotgun (WGS) entry which is preliminary data.</text>
</comment>
<keyword evidence="3" id="KW-1185">Reference proteome</keyword>
<evidence type="ECO:0000313" key="2">
    <source>
        <dbReference type="EMBL" id="MBB2183232.1"/>
    </source>
</evidence>
<evidence type="ECO:0000259" key="1">
    <source>
        <dbReference type="Pfam" id="PF25873"/>
    </source>
</evidence>
<dbReference type="EMBL" id="JACEGA010000001">
    <property type="protein sequence ID" value="MBB2183232.1"/>
    <property type="molecule type" value="Genomic_DNA"/>
</dbReference>
<evidence type="ECO:0000313" key="3">
    <source>
        <dbReference type="Proteomes" id="UP000574276"/>
    </source>
</evidence>
<dbReference type="RefSeq" id="WP_228352909.1">
    <property type="nucleotide sequence ID" value="NZ_JACEGA010000001.1"/>
</dbReference>
<reference evidence="2 3" key="1">
    <citation type="submission" date="2020-07" db="EMBL/GenBank/DDBJ databases">
        <title>Characterization and genome sequencing of isolate MD1, a novel member within the family Lachnospiraceae.</title>
        <authorList>
            <person name="Rettenmaier R."/>
            <person name="Di Bello L."/>
            <person name="Zinser C."/>
            <person name="Scheitz K."/>
            <person name="Liebl W."/>
            <person name="Zverlov V."/>
        </authorList>
    </citation>
    <scope>NUCLEOTIDE SEQUENCE [LARGE SCALE GENOMIC DNA]</scope>
    <source>
        <strain evidence="2 3">MD1</strain>
    </source>
</reference>
<name>A0A839K206_9FIRM</name>
<dbReference type="Proteomes" id="UP000574276">
    <property type="component" value="Unassembled WGS sequence"/>
</dbReference>
<feature type="domain" description="MalT-like winged helix" evidence="1">
    <location>
        <begin position="253"/>
        <end position="325"/>
    </location>
</feature>
<gene>
    <name evidence="2" type="ORF">H0486_10110</name>
</gene>
<proteinExistence type="predicted"/>
<protein>
    <recommendedName>
        <fullName evidence="1">MalT-like winged helix domain-containing protein</fullName>
    </recommendedName>
</protein>
<dbReference type="Pfam" id="PF25873">
    <property type="entry name" value="WHD_MalT"/>
    <property type="match status" value="1"/>
</dbReference>
<accession>A0A839K206</accession>
<dbReference type="InterPro" id="IPR059106">
    <property type="entry name" value="WHD_MalT"/>
</dbReference>
<organism evidence="2 3">
    <name type="scientific">Variimorphobacter saccharofermentans</name>
    <dbReference type="NCBI Taxonomy" id="2755051"/>
    <lineage>
        <taxon>Bacteria</taxon>
        <taxon>Bacillati</taxon>
        <taxon>Bacillota</taxon>
        <taxon>Clostridia</taxon>
        <taxon>Lachnospirales</taxon>
        <taxon>Lachnospiraceae</taxon>
        <taxon>Variimorphobacter</taxon>
    </lineage>
</organism>
<dbReference type="AlphaFoldDB" id="A0A839K206"/>